<dbReference type="RefSeq" id="YP_009784155.1">
    <property type="nucleotide sequence ID" value="NC_047741.1"/>
</dbReference>
<proteinExistence type="predicted"/>
<name>A0A240EWT9_9CAUD</name>
<dbReference type="Pfam" id="PF13155">
    <property type="entry name" value="Toprim_2"/>
    <property type="match status" value="1"/>
</dbReference>
<organism evidence="2 3">
    <name type="scientific">Vibrio phage JSF7</name>
    <dbReference type="NCBI Taxonomy" id="1292086"/>
    <lineage>
        <taxon>Viruses</taxon>
        <taxon>Duplodnaviria</taxon>
        <taxon>Heunggongvirae</taxon>
        <taxon>Uroviricota</taxon>
        <taxon>Caudoviricetes</taxon>
        <taxon>Autographivirales</taxon>
        <taxon>Tawavirus</taxon>
        <taxon>Tawavirus JSF7</taxon>
    </lineage>
</organism>
<dbReference type="EMBL" id="KY065149">
    <property type="protein sequence ID" value="APD18129.1"/>
    <property type="molecule type" value="Genomic_DNA"/>
</dbReference>
<dbReference type="GeneID" id="54974150"/>
<feature type="domain" description="Toprim" evidence="1">
    <location>
        <begin position="175"/>
        <end position="255"/>
    </location>
</feature>
<protein>
    <recommendedName>
        <fullName evidence="1">Toprim domain-containing protein</fullName>
    </recommendedName>
</protein>
<dbReference type="PROSITE" id="PS50880">
    <property type="entry name" value="TOPRIM"/>
    <property type="match status" value="1"/>
</dbReference>
<reference evidence="2 3" key="1">
    <citation type="journal article" date="2017" name="PLoS ONE">
        <title>Environmental bacteriophages active on biofilms and planktonic forms of toxigenic Vibrio cholerae: Potential relevance in cholera epidemiology.</title>
        <authorList>
            <person name="Naser I.B."/>
            <person name="Hoque M.M."/>
            <person name="Abdullah A."/>
            <person name="Bari S.M.N."/>
            <person name="Ghosh A.N."/>
            <person name="Faruque S.M."/>
        </authorList>
    </citation>
    <scope>NUCLEOTIDE SEQUENCE [LARGE SCALE GENOMIC DNA]</scope>
</reference>
<dbReference type="SUPFAM" id="SSF56731">
    <property type="entry name" value="DNA primase core"/>
    <property type="match status" value="1"/>
</dbReference>
<evidence type="ECO:0000313" key="3">
    <source>
        <dbReference type="Proteomes" id="UP000225149"/>
    </source>
</evidence>
<sequence length="275" mass="31400">MRNRYEHRWLSAAKELRSGTHGRIDCPNCGWGTGTGAAIINHNLKDYSVFCNACKLVEKLPKGLLSLAELKELREAEERSKERLPLWLPHDYTLEIPEVGRQWLYKCGISPSYWQMLRIGWSDYYKRVVLPVYNHEGVLVWYQLRAVYAGQKPKYIQPARSKDCVYTVNNGTKPIAAVVVEDIASAIRINLLRLPFVAYAIMGTSLTPKQLETLISHGTVLTWFDPDKAGEAANKRIRHTLGLWVNTRQIRSHVDPKKLSNQELTLKLLEAMTGD</sequence>
<keyword evidence="3" id="KW-1185">Reference proteome</keyword>
<evidence type="ECO:0000259" key="1">
    <source>
        <dbReference type="PROSITE" id="PS50880"/>
    </source>
</evidence>
<evidence type="ECO:0000313" key="2">
    <source>
        <dbReference type="EMBL" id="APD18129.1"/>
    </source>
</evidence>
<dbReference type="InterPro" id="IPR006171">
    <property type="entry name" value="TOPRIM_dom"/>
</dbReference>
<dbReference type="Gene3D" id="3.40.1360.10">
    <property type="match status" value="1"/>
</dbReference>
<dbReference type="KEGG" id="vg:54974150"/>
<dbReference type="Proteomes" id="UP000225149">
    <property type="component" value="Segment"/>
</dbReference>
<accession>A0A240EWT9</accession>